<reference evidence="1 2" key="1">
    <citation type="submission" date="2023-11" db="EMBL/GenBank/DDBJ databases">
        <title>Lentzea sokolovensis, sp. nov., Lentzea kristufkii, sp. nov., and Lentzea miocenensis, sp. nov., rare actinobacteria from Sokolov Coal Basin, Miocene lacustrine sediment, Czech Republic.</title>
        <authorList>
            <person name="Lara A."/>
            <person name="Kotroba L."/>
            <person name="Nouioui I."/>
            <person name="Neumann-Schaal M."/>
            <person name="Mast Y."/>
            <person name="Chronakova A."/>
        </authorList>
    </citation>
    <scope>NUCLEOTIDE SEQUENCE [LARGE SCALE GENOMIC DNA]</scope>
    <source>
        <strain evidence="1 2">BCCO 10_0798</strain>
    </source>
</reference>
<dbReference type="EMBL" id="JAXAVV010000005">
    <property type="protein sequence ID" value="MDX8050437.1"/>
    <property type="molecule type" value="Genomic_DNA"/>
</dbReference>
<accession>A0ABU4TQ68</accession>
<dbReference type="RefSeq" id="WP_319984410.1">
    <property type="nucleotide sequence ID" value="NZ_JAXAVV010000005.1"/>
</dbReference>
<dbReference type="InterPro" id="IPR010982">
    <property type="entry name" value="Lambda_DNA-bd_dom_sf"/>
</dbReference>
<keyword evidence="2" id="KW-1185">Reference proteome</keyword>
<dbReference type="SUPFAM" id="SSF47413">
    <property type="entry name" value="lambda repressor-like DNA-binding domains"/>
    <property type="match status" value="1"/>
</dbReference>
<dbReference type="Proteomes" id="UP001271792">
    <property type="component" value="Unassembled WGS sequence"/>
</dbReference>
<evidence type="ECO:0000313" key="2">
    <source>
        <dbReference type="Proteomes" id="UP001271792"/>
    </source>
</evidence>
<sequence length="146" mass="15953">MAIDESARQRLDDAMDARRLDLGLEWREVAEQGGISYETLRAARRGTSNIPTKTRRAIERGLRWSPGSVTEVLAGRQPVPEGRALMTGEIAEGRERILSATPQQLVDMRSVVADVLGKEEADEFMARAIAMREQGATGDGTARSAS</sequence>
<proteinExistence type="predicted"/>
<organism evidence="1 2">
    <name type="scientific">Lentzea kristufekii</name>
    <dbReference type="NCBI Taxonomy" id="3095430"/>
    <lineage>
        <taxon>Bacteria</taxon>
        <taxon>Bacillati</taxon>
        <taxon>Actinomycetota</taxon>
        <taxon>Actinomycetes</taxon>
        <taxon>Pseudonocardiales</taxon>
        <taxon>Pseudonocardiaceae</taxon>
        <taxon>Lentzea</taxon>
    </lineage>
</organism>
<name>A0ABU4TQ68_9PSEU</name>
<evidence type="ECO:0000313" key="1">
    <source>
        <dbReference type="EMBL" id="MDX8050437.1"/>
    </source>
</evidence>
<protein>
    <recommendedName>
        <fullName evidence="3">Helix-turn-helix domain-containing protein</fullName>
    </recommendedName>
</protein>
<comment type="caution">
    <text evidence="1">The sequence shown here is derived from an EMBL/GenBank/DDBJ whole genome shotgun (WGS) entry which is preliminary data.</text>
</comment>
<evidence type="ECO:0008006" key="3">
    <source>
        <dbReference type="Google" id="ProtNLM"/>
    </source>
</evidence>
<gene>
    <name evidence="1" type="ORF">SK571_13680</name>
</gene>